<sequence length="149" mass="16800">MSLLPPTDWIPELNEGAYVLAAAGAELVPHRKDTDGCVFFASPNEILSTKKKEMKEHKKNKRYIDGSRHVYYPHPWIEPWTFDRYNLAQPHGVSGRRVLTGRPLAHVCCGREMASCDAGQKSRAKTQSSSFITPNPGFYPSRRSKARLS</sequence>
<keyword evidence="3" id="KW-1185">Reference proteome</keyword>
<dbReference type="EMBL" id="ML119116">
    <property type="protein sequence ID" value="RPB14740.1"/>
    <property type="molecule type" value="Genomic_DNA"/>
</dbReference>
<feature type="region of interest" description="Disordered" evidence="1">
    <location>
        <begin position="119"/>
        <end position="149"/>
    </location>
</feature>
<reference evidence="2 3" key="1">
    <citation type="journal article" date="2018" name="Nat. Ecol. Evol.">
        <title>Pezizomycetes genomes reveal the molecular basis of ectomycorrhizal truffle lifestyle.</title>
        <authorList>
            <person name="Murat C."/>
            <person name="Payen T."/>
            <person name="Noel B."/>
            <person name="Kuo A."/>
            <person name="Morin E."/>
            <person name="Chen J."/>
            <person name="Kohler A."/>
            <person name="Krizsan K."/>
            <person name="Balestrini R."/>
            <person name="Da Silva C."/>
            <person name="Montanini B."/>
            <person name="Hainaut M."/>
            <person name="Levati E."/>
            <person name="Barry K.W."/>
            <person name="Belfiori B."/>
            <person name="Cichocki N."/>
            <person name="Clum A."/>
            <person name="Dockter R.B."/>
            <person name="Fauchery L."/>
            <person name="Guy J."/>
            <person name="Iotti M."/>
            <person name="Le Tacon F."/>
            <person name="Lindquist E.A."/>
            <person name="Lipzen A."/>
            <person name="Malagnac F."/>
            <person name="Mello A."/>
            <person name="Molinier V."/>
            <person name="Miyauchi S."/>
            <person name="Poulain J."/>
            <person name="Riccioni C."/>
            <person name="Rubini A."/>
            <person name="Sitrit Y."/>
            <person name="Splivallo R."/>
            <person name="Traeger S."/>
            <person name="Wang M."/>
            <person name="Zifcakova L."/>
            <person name="Wipf D."/>
            <person name="Zambonelli A."/>
            <person name="Paolocci F."/>
            <person name="Nowrousian M."/>
            <person name="Ottonello S."/>
            <person name="Baldrian P."/>
            <person name="Spatafora J.W."/>
            <person name="Henrissat B."/>
            <person name="Nagy L.G."/>
            <person name="Aury J.M."/>
            <person name="Wincker P."/>
            <person name="Grigoriev I.V."/>
            <person name="Bonfante P."/>
            <person name="Martin F.M."/>
        </authorList>
    </citation>
    <scope>NUCLEOTIDE SEQUENCE [LARGE SCALE GENOMIC DNA]</scope>
    <source>
        <strain evidence="2 3">CCBAS932</strain>
    </source>
</reference>
<proteinExistence type="predicted"/>
<evidence type="ECO:0000313" key="3">
    <source>
        <dbReference type="Proteomes" id="UP000277580"/>
    </source>
</evidence>
<evidence type="ECO:0000256" key="1">
    <source>
        <dbReference type="SAM" id="MobiDB-lite"/>
    </source>
</evidence>
<protein>
    <submittedName>
        <fullName evidence="2">Uncharacterized protein</fullName>
    </submittedName>
</protein>
<evidence type="ECO:0000313" key="2">
    <source>
        <dbReference type="EMBL" id="RPB14740.1"/>
    </source>
</evidence>
<dbReference type="InParanoid" id="A0A3N4KW35"/>
<organism evidence="2 3">
    <name type="scientific">Morchella conica CCBAS932</name>
    <dbReference type="NCBI Taxonomy" id="1392247"/>
    <lineage>
        <taxon>Eukaryota</taxon>
        <taxon>Fungi</taxon>
        <taxon>Dikarya</taxon>
        <taxon>Ascomycota</taxon>
        <taxon>Pezizomycotina</taxon>
        <taxon>Pezizomycetes</taxon>
        <taxon>Pezizales</taxon>
        <taxon>Morchellaceae</taxon>
        <taxon>Morchella</taxon>
    </lineage>
</organism>
<name>A0A3N4KW35_9PEZI</name>
<gene>
    <name evidence="2" type="ORF">P167DRAFT_543462</name>
</gene>
<dbReference type="Proteomes" id="UP000277580">
    <property type="component" value="Unassembled WGS sequence"/>
</dbReference>
<accession>A0A3N4KW35</accession>
<dbReference type="AlphaFoldDB" id="A0A3N4KW35"/>